<dbReference type="Proteomes" id="UP000284403">
    <property type="component" value="Unassembled WGS sequence"/>
</dbReference>
<evidence type="ECO:0000256" key="1">
    <source>
        <dbReference type="SAM" id="MobiDB-lite"/>
    </source>
</evidence>
<feature type="region of interest" description="Disordered" evidence="1">
    <location>
        <begin position="1"/>
        <end position="30"/>
    </location>
</feature>
<proteinExistence type="predicted"/>
<organism evidence="2 3">
    <name type="scientific">Trypanosoma conorhini</name>
    <dbReference type="NCBI Taxonomy" id="83891"/>
    <lineage>
        <taxon>Eukaryota</taxon>
        <taxon>Discoba</taxon>
        <taxon>Euglenozoa</taxon>
        <taxon>Kinetoplastea</taxon>
        <taxon>Metakinetoplastina</taxon>
        <taxon>Trypanosomatida</taxon>
        <taxon>Trypanosomatidae</taxon>
        <taxon>Trypanosoma</taxon>
    </lineage>
</organism>
<evidence type="ECO:0000313" key="2">
    <source>
        <dbReference type="EMBL" id="RNE97321.1"/>
    </source>
</evidence>
<keyword evidence="3" id="KW-1185">Reference proteome</keyword>
<sequence length="149" mass="15969">MGVGSSAPPLAPTAASFDRAPSLSAAETTRAGLRRALHAAQERRWGPSAGQHGATGRDDMFAERVTLRRCLLAQGAGAALHNTPGLSASTQEIFLLRRQRVSCRGRAPQMPGEPPRRTLLIPRSQGYSAVALRRWSRCRLGSDECPALT</sequence>
<dbReference type="AlphaFoldDB" id="A0A3R7KM91"/>
<reference evidence="2 3" key="1">
    <citation type="journal article" date="2018" name="BMC Genomics">
        <title>Genomic comparison of Trypanosoma conorhini and Trypanosoma rangeli to Trypanosoma cruzi strains of high and low virulence.</title>
        <authorList>
            <person name="Bradwell K.R."/>
            <person name="Koparde V.N."/>
            <person name="Matveyev A.V."/>
            <person name="Serrano M.G."/>
            <person name="Alves J.M."/>
            <person name="Parikh H."/>
            <person name="Huang B."/>
            <person name="Lee V."/>
            <person name="Espinosa-Alvarez O."/>
            <person name="Ortiz P.A."/>
            <person name="Costa-Martins A.G."/>
            <person name="Teixeira M.M."/>
            <person name="Buck G.A."/>
        </authorList>
    </citation>
    <scope>NUCLEOTIDE SEQUENCE [LARGE SCALE GENOMIC DNA]</scope>
    <source>
        <strain evidence="2 3">025E</strain>
    </source>
</reference>
<evidence type="ECO:0000313" key="3">
    <source>
        <dbReference type="Proteomes" id="UP000284403"/>
    </source>
</evidence>
<dbReference type="GeneID" id="40323098"/>
<protein>
    <submittedName>
        <fullName evidence="2">Uncharacterized protein</fullName>
    </submittedName>
</protein>
<name>A0A3R7KM91_9TRYP</name>
<feature type="compositionally biased region" description="Low complexity" evidence="1">
    <location>
        <begin position="1"/>
        <end position="16"/>
    </location>
</feature>
<dbReference type="RefSeq" id="XP_029223571.1">
    <property type="nucleotide sequence ID" value="XM_029376304.1"/>
</dbReference>
<dbReference type="EMBL" id="MKKU01001149">
    <property type="protein sequence ID" value="RNE97321.1"/>
    <property type="molecule type" value="Genomic_DNA"/>
</dbReference>
<accession>A0A3R7KM91</accession>
<comment type="caution">
    <text evidence="2">The sequence shown here is derived from an EMBL/GenBank/DDBJ whole genome shotgun (WGS) entry which is preliminary data.</text>
</comment>
<gene>
    <name evidence="2" type="ORF">Tco025E_09487</name>
</gene>